<protein>
    <submittedName>
        <fullName evidence="1">Uncharacterized protein</fullName>
    </submittedName>
</protein>
<organism evidence="1 2">
    <name type="scientific">Vitis vinifera</name>
    <name type="common">Grape</name>
    <dbReference type="NCBI Taxonomy" id="29760"/>
    <lineage>
        <taxon>Eukaryota</taxon>
        <taxon>Viridiplantae</taxon>
        <taxon>Streptophyta</taxon>
        <taxon>Embryophyta</taxon>
        <taxon>Tracheophyta</taxon>
        <taxon>Spermatophyta</taxon>
        <taxon>Magnoliopsida</taxon>
        <taxon>eudicotyledons</taxon>
        <taxon>Gunneridae</taxon>
        <taxon>Pentapetalae</taxon>
        <taxon>rosids</taxon>
        <taxon>Vitales</taxon>
        <taxon>Vitaceae</taxon>
        <taxon>Viteae</taxon>
        <taxon>Vitis</taxon>
    </lineage>
</organism>
<dbReference type="InParanoid" id="D7SPE7"/>
<evidence type="ECO:0000313" key="2">
    <source>
        <dbReference type="Proteomes" id="UP000009183"/>
    </source>
</evidence>
<keyword evidence="2" id="KW-1185">Reference proteome</keyword>
<reference evidence="2" key="1">
    <citation type="journal article" date="2007" name="Nature">
        <title>The grapevine genome sequence suggests ancestral hexaploidization in major angiosperm phyla.</title>
        <authorList>
            <consortium name="The French-Italian Public Consortium for Grapevine Genome Characterization."/>
            <person name="Jaillon O."/>
            <person name="Aury J.-M."/>
            <person name="Noel B."/>
            <person name="Policriti A."/>
            <person name="Clepet C."/>
            <person name="Casagrande A."/>
            <person name="Choisne N."/>
            <person name="Aubourg S."/>
            <person name="Vitulo N."/>
            <person name="Jubin C."/>
            <person name="Vezzi A."/>
            <person name="Legeai F."/>
            <person name="Hugueney P."/>
            <person name="Dasilva C."/>
            <person name="Horner D."/>
            <person name="Mica E."/>
            <person name="Jublot D."/>
            <person name="Poulain J."/>
            <person name="Bruyere C."/>
            <person name="Billault A."/>
            <person name="Segurens B."/>
            <person name="Gouyvenoux M."/>
            <person name="Ugarte E."/>
            <person name="Cattonaro F."/>
            <person name="Anthouard V."/>
            <person name="Vico V."/>
            <person name="Del Fabbro C."/>
            <person name="Alaux M."/>
            <person name="Di Gaspero G."/>
            <person name="Dumas V."/>
            <person name="Felice N."/>
            <person name="Paillard S."/>
            <person name="Juman I."/>
            <person name="Moroldo M."/>
            <person name="Scalabrin S."/>
            <person name="Canaguier A."/>
            <person name="Le Clainche I."/>
            <person name="Malacrida G."/>
            <person name="Durand E."/>
            <person name="Pesole G."/>
            <person name="Laucou V."/>
            <person name="Chatelet P."/>
            <person name="Merdinoglu D."/>
            <person name="Delledonne M."/>
            <person name="Pezzotti M."/>
            <person name="Lecharny A."/>
            <person name="Scarpelli C."/>
            <person name="Artiguenave F."/>
            <person name="Pe M.E."/>
            <person name="Valle G."/>
            <person name="Morgante M."/>
            <person name="Caboche M."/>
            <person name="Adam-Blondon A.-F."/>
            <person name="Weissenbach J."/>
            <person name="Quetier F."/>
            <person name="Wincker P."/>
        </authorList>
    </citation>
    <scope>NUCLEOTIDE SEQUENCE [LARGE SCALE GENOMIC DNA]</scope>
    <source>
        <strain evidence="2">cv. Pinot noir / PN40024</strain>
    </source>
</reference>
<dbReference type="AlphaFoldDB" id="D7SPE7"/>
<name>D7SPE7_VITVI</name>
<evidence type="ECO:0000313" key="1">
    <source>
        <dbReference type="EMBL" id="CBI17526.3"/>
    </source>
</evidence>
<dbReference type="Proteomes" id="UP000009183">
    <property type="component" value="Chromosome 4"/>
</dbReference>
<dbReference type="PaxDb" id="29760-VIT_04s0023g01680.t01"/>
<gene>
    <name evidence="1" type="ordered locus">VIT_04s0023g01680</name>
</gene>
<proteinExistence type="predicted"/>
<dbReference type="HOGENOM" id="CLU_2268754_0_0_1"/>
<accession>D7SPE7</accession>
<dbReference type="EMBL" id="FN594959">
    <property type="protein sequence ID" value="CBI17526.3"/>
    <property type="molecule type" value="Genomic_DNA"/>
</dbReference>
<sequence length="103" mass="11561">MIDIHMMCYRPKIRDYDSKPSVAQPAENPKSELLTVQGTCIIRVPSSILTVPIFAFANLCGFLLARESRWLAFLLESFGGTPTYASENLNYGGSKRDFNAERI</sequence>